<dbReference type="PANTHER" id="PTHR21058:SF0">
    <property type="entry name" value="6,7-DIMETHYL-8-RIBITYLLUMAZINE SYNTHASE"/>
    <property type="match status" value="1"/>
</dbReference>
<dbReference type="UniPathway" id="UPA00275">
    <property type="reaction ID" value="UER00404"/>
</dbReference>
<comment type="subunit">
    <text evidence="9">Forms an icosahedral capsid composed of 60 subunits, arranged as a dodecamer of pentamers.</text>
</comment>
<evidence type="ECO:0000256" key="8">
    <source>
        <dbReference type="ARBA" id="ARBA00072606"/>
    </source>
</evidence>
<dbReference type="InterPro" id="IPR036467">
    <property type="entry name" value="LS/RS_sf"/>
</dbReference>
<dbReference type="GO" id="GO:0000906">
    <property type="term" value="F:6,7-dimethyl-8-ribityllumazine synthase activity"/>
    <property type="evidence" value="ECO:0007669"/>
    <property type="project" value="UniProtKB-UniRule"/>
</dbReference>
<feature type="binding site" evidence="9">
    <location>
        <position position="150"/>
    </location>
    <ligand>
        <name>(2S)-2-hydroxy-3-oxobutyl phosphate</name>
        <dbReference type="ChEBI" id="CHEBI:58830"/>
    </ligand>
</feature>
<dbReference type="InterPro" id="IPR002180">
    <property type="entry name" value="LS/RS"/>
</dbReference>
<dbReference type="GO" id="GO:0009231">
    <property type="term" value="P:riboflavin biosynthetic process"/>
    <property type="evidence" value="ECO:0007669"/>
    <property type="project" value="UniProtKB-UniRule"/>
</dbReference>
<evidence type="ECO:0000313" key="10">
    <source>
        <dbReference type="EMBL" id="STY90063.1"/>
    </source>
</evidence>
<evidence type="ECO:0000256" key="7">
    <source>
        <dbReference type="ARBA" id="ARBA00058151"/>
    </source>
</evidence>
<protein>
    <recommendedName>
        <fullName evidence="8 9">6,7-dimethyl-8-ribityllumazine synthase</fullName>
        <shortName evidence="9">DMRL synthase</shortName>
        <shortName evidence="9">LS</shortName>
        <shortName evidence="9">Lumazine synthase</shortName>
        <ecNumber evidence="3 9">2.5.1.78</ecNumber>
    </recommendedName>
</protein>
<feature type="binding site" evidence="9">
    <location>
        <position position="45"/>
    </location>
    <ligand>
        <name>5-amino-6-(D-ribitylamino)uracil</name>
        <dbReference type="ChEBI" id="CHEBI:15934"/>
    </ligand>
</feature>
<comment type="catalytic activity">
    <reaction evidence="6 9">
        <text>(2S)-2-hydroxy-3-oxobutyl phosphate + 5-amino-6-(D-ribitylamino)uracil = 6,7-dimethyl-8-(1-D-ribityl)lumazine + phosphate + 2 H2O + H(+)</text>
        <dbReference type="Rhea" id="RHEA:26152"/>
        <dbReference type="ChEBI" id="CHEBI:15377"/>
        <dbReference type="ChEBI" id="CHEBI:15378"/>
        <dbReference type="ChEBI" id="CHEBI:15934"/>
        <dbReference type="ChEBI" id="CHEBI:43474"/>
        <dbReference type="ChEBI" id="CHEBI:58201"/>
        <dbReference type="ChEBI" id="CHEBI:58830"/>
        <dbReference type="EC" id="2.5.1.78"/>
    </reaction>
</comment>
<evidence type="ECO:0000256" key="9">
    <source>
        <dbReference type="HAMAP-Rule" id="MF_00178"/>
    </source>
</evidence>
<sequence>MDNQPFIYDESLMTTFTEQKNAVTHIDGALHDNANLSIGIAVGRFNGFLVESLVEGALDALLRHGVLGENITVVRVPGAFELPLTAKRMAVTGNYDAIVVLGAIIRGATPHFDIVASESAKGLSHVALHHDIPVINGILTTENIEQTIERAGTKAGNKGYEAGMTAIEMVSVLKAL</sequence>
<dbReference type="HAMAP" id="MF_00178">
    <property type="entry name" value="Lumazine_synth"/>
    <property type="match status" value="1"/>
</dbReference>
<evidence type="ECO:0000256" key="6">
    <source>
        <dbReference type="ARBA" id="ARBA00048785"/>
    </source>
</evidence>
<comment type="function">
    <text evidence="7 9">Catalyzes the formation of 6,7-dimethyl-8-ribityllumazine by condensation of 5-amino-6-(D-ribitylamino)uracil with 3,4-dihydroxy-2-butanone 4-phosphate. This is the penultimate step in the biosynthesis of riboflavin.</text>
</comment>
<dbReference type="Pfam" id="PF00885">
    <property type="entry name" value="DMRL_synthase"/>
    <property type="match status" value="1"/>
</dbReference>
<feature type="active site" description="Proton donor" evidence="9">
    <location>
        <position position="111"/>
    </location>
</feature>
<evidence type="ECO:0000256" key="5">
    <source>
        <dbReference type="ARBA" id="ARBA00022679"/>
    </source>
</evidence>
<reference evidence="10 11" key="1">
    <citation type="submission" date="2018-06" db="EMBL/GenBank/DDBJ databases">
        <authorList>
            <consortium name="Pathogen Informatics"/>
            <person name="Doyle S."/>
        </authorList>
    </citation>
    <scope>NUCLEOTIDE SEQUENCE [LARGE SCALE GENOMIC DNA]</scope>
    <source>
        <strain evidence="10 11">NCTC9426</strain>
    </source>
</reference>
<evidence type="ECO:0000256" key="1">
    <source>
        <dbReference type="ARBA" id="ARBA00004917"/>
    </source>
</evidence>
<gene>
    <name evidence="9 10" type="primary">ribH</name>
    <name evidence="10" type="ORF">NCTC9426_00067</name>
</gene>
<dbReference type="Proteomes" id="UP000254133">
    <property type="component" value="Unassembled WGS sequence"/>
</dbReference>
<dbReference type="GO" id="GO:0009349">
    <property type="term" value="C:riboflavin synthase complex"/>
    <property type="evidence" value="ECO:0007669"/>
    <property type="project" value="UniProtKB-UniRule"/>
</dbReference>
<dbReference type="GO" id="GO:0005829">
    <property type="term" value="C:cytosol"/>
    <property type="evidence" value="ECO:0007669"/>
    <property type="project" value="TreeGrafter"/>
</dbReference>
<evidence type="ECO:0000256" key="4">
    <source>
        <dbReference type="ARBA" id="ARBA00022619"/>
    </source>
</evidence>
<keyword evidence="4 9" id="KW-0686">Riboflavin biosynthesis</keyword>
<evidence type="ECO:0000256" key="3">
    <source>
        <dbReference type="ARBA" id="ARBA00012664"/>
    </source>
</evidence>
<feature type="binding site" evidence="9">
    <location>
        <begin position="103"/>
        <end position="105"/>
    </location>
    <ligand>
        <name>5-amino-6-(D-ribitylamino)uracil</name>
        <dbReference type="ChEBI" id="CHEBI:15934"/>
    </ligand>
</feature>
<dbReference type="EC" id="2.5.1.78" evidence="3 9"/>
<dbReference type="PANTHER" id="PTHR21058">
    <property type="entry name" value="6,7-DIMETHYL-8-RIBITYLLUMAZINE SYNTHASE DMRL SYNTHASE LUMAZINE SYNTHASE"/>
    <property type="match status" value="1"/>
</dbReference>
<comment type="similarity">
    <text evidence="2 9">Belongs to the DMRL synthase family.</text>
</comment>
<organism evidence="10 11">
    <name type="scientific">Moraxella bovis</name>
    <dbReference type="NCBI Taxonomy" id="476"/>
    <lineage>
        <taxon>Bacteria</taxon>
        <taxon>Pseudomonadati</taxon>
        <taxon>Pseudomonadota</taxon>
        <taxon>Gammaproteobacteria</taxon>
        <taxon>Moraxellales</taxon>
        <taxon>Moraxellaceae</taxon>
        <taxon>Moraxella</taxon>
    </lineage>
</organism>
<feature type="binding site" evidence="9">
    <location>
        <position position="136"/>
    </location>
    <ligand>
        <name>5-amino-6-(D-ribitylamino)uracil</name>
        <dbReference type="ChEBI" id="CHEBI:15934"/>
    </ligand>
</feature>
<dbReference type="SUPFAM" id="SSF52121">
    <property type="entry name" value="Lumazine synthase"/>
    <property type="match status" value="1"/>
</dbReference>
<evidence type="ECO:0000313" key="11">
    <source>
        <dbReference type="Proteomes" id="UP000254133"/>
    </source>
</evidence>
<comment type="pathway">
    <text evidence="1 9">Cofactor biosynthesis; riboflavin biosynthesis; riboflavin from 2-hydroxy-3-oxobutyl phosphate and 5-amino-6-(D-ribitylamino)uracil: step 1/2.</text>
</comment>
<dbReference type="CDD" id="cd09209">
    <property type="entry name" value="Lumazine_synthase-I"/>
    <property type="match status" value="1"/>
</dbReference>
<keyword evidence="5 9" id="KW-0808">Transferase</keyword>
<name>A0A378PQ53_MORBO</name>
<accession>A0A378PQ53</accession>
<proteinExistence type="inferred from homology"/>
<dbReference type="InterPro" id="IPR034964">
    <property type="entry name" value="LS"/>
</dbReference>
<feature type="binding site" evidence="9">
    <location>
        <begin position="79"/>
        <end position="81"/>
    </location>
    <ligand>
        <name>5-amino-6-(D-ribitylamino)uracil</name>
        <dbReference type="ChEBI" id="CHEBI:15934"/>
    </ligand>
</feature>
<dbReference type="AlphaFoldDB" id="A0A378PQ53"/>
<dbReference type="EMBL" id="UGPZ01000002">
    <property type="protein sequence ID" value="STY90063.1"/>
    <property type="molecule type" value="Genomic_DNA"/>
</dbReference>
<dbReference type="NCBIfam" id="NF000812">
    <property type="entry name" value="PRK00061.1-4"/>
    <property type="match status" value="1"/>
</dbReference>
<feature type="binding site" evidence="9">
    <location>
        <begin position="108"/>
        <end position="109"/>
    </location>
    <ligand>
        <name>(2S)-2-hydroxy-3-oxobutyl phosphate</name>
        <dbReference type="ChEBI" id="CHEBI:58830"/>
    </ligand>
</feature>
<dbReference type="Gene3D" id="3.40.50.960">
    <property type="entry name" value="Lumazine/riboflavin synthase"/>
    <property type="match status" value="1"/>
</dbReference>
<evidence type="ECO:0000256" key="2">
    <source>
        <dbReference type="ARBA" id="ARBA00007424"/>
    </source>
</evidence>
<dbReference type="FunFam" id="3.40.50.960:FF:000001">
    <property type="entry name" value="6,7-dimethyl-8-ribityllumazine synthase"/>
    <property type="match status" value="1"/>
</dbReference>
<dbReference type="NCBIfam" id="TIGR00114">
    <property type="entry name" value="lumazine-synth"/>
    <property type="match status" value="1"/>
</dbReference>